<dbReference type="AlphaFoldDB" id="Q2IXX5"/>
<protein>
    <submittedName>
        <fullName evidence="2">Uncharacterized protein</fullName>
    </submittedName>
</protein>
<organism evidence="2 3">
    <name type="scientific">Rhodopseudomonas palustris (strain HaA2)</name>
    <dbReference type="NCBI Taxonomy" id="316058"/>
    <lineage>
        <taxon>Bacteria</taxon>
        <taxon>Pseudomonadati</taxon>
        <taxon>Pseudomonadota</taxon>
        <taxon>Alphaproteobacteria</taxon>
        <taxon>Hyphomicrobiales</taxon>
        <taxon>Nitrobacteraceae</taxon>
        <taxon>Rhodopseudomonas</taxon>
    </lineage>
</organism>
<evidence type="ECO:0000256" key="1">
    <source>
        <dbReference type="SAM" id="SignalP"/>
    </source>
</evidence>
<keyword evidence="3" id="KW-1185">Reference proteome</keyword>
<evidence type="ECO:0000313" key="3">
    <source>
        <dbReference type="Proteomes" id="UP000008809"/>
    </source>
</evidence>
<feature type="chain" id="PRO_5004210061" evidence="1">
    <location>
        <begin position="38"/>
        <end position="166"/>
    </location>
</feature>
<dbReference type="HOGENOM" id="CLU_136220_0_0_5"/>
<dbReference type="RefSeq" id="WP_011441122.1">
    <property type="nucleotide sequence ID" value="NC_007778.1"/>
</dbReference>
<name>Q2IXX5_RHOP2</name>
<dbReference type="KEGG" id="rpb:RPB_2230"/>
<feature type="signal peptide" evidence="1">
    <location>
        <begin position="1"/>
        <end position="37"/>
    </location>
</feature>
<dbReference type="STRING" id="316058.RPB_2230"/>
<keyword evidence="1" id="KW-0732">Signal</keyword>
<sequence>MPVATYRRTTSRKGANPATAVVAVVAALAIASTSALAQAPIPNRLPPVTIEPPPPSSLLPAAPVTAPPALDLGIAGRGAGGQGGPERCGDGAVGNDRALSCLNQRLKRTVDQVNPVMNTPPIDARSSDLKVGTVNIPAVQQQYGSNFGISVVPYRPNLSFPSPRGR</sequence>
<gene>
    <name evidence="2" type="ordered locus">RPB_2230</name>
</gene>
<evidence type="ECO:0000313" key="2">
    <source>
        <dbReference type="EMBL" id="ABD06935.1"/>
    </source>
</evidence>
<dbReference type="eggNOG" id="ENOG50334J7">
    <property type="taxonomic scope" value="Bacteria"/>
</dbReference>
<dbReference type="Proteomes" id="UP000008809">
    <property type="component" value="Chromosome"/>
</dbReference>
<dbReference type="EMBL" id="CP000250">
    <property type="protein sequence ID" value="ABD06935.1"/>
    <property type="molecule type" value="Genomic_DNA"/>
</dbReference>
<proteinExistence type="predicted"/>
<accession>Q2IXX5</accession>
<reference evidence="2 3" key="1">
    <citation type="submission" date="2006-01" db="EMBL/GenBank/DDBJ databases">
        <title>Complete sequence of Rhodopseudomonas palustris HaA2.</title>
        <authorList>
            <consortium name="US DOE Joint Genome Institute"/>
            <person name="Copeland A."/>
            <person name="Lucas S."/>
            <person name="Lapidus A."/>
            <person name="Barry K."/>
            <person name="Detter J.C."/>
            <person name="Glavina T."/>
            <person name="Hammon N."/>
            <person name="Israni S."/>
            <person name="Pitluck S."/>
            <person name="Chain P."/>
            <person name="Malfatti S."/>
            <person name="Shin M."/>
            <person name="Vergez L."/>
            <person name="Schmutz J."/>
            <person name="Larimer F."/>
            <person name="Land M."/>
            <person name="Hauser L."/>
            <person name="Pelletier D.A."/>
            <person name="Kyrpides N."/>
            <person name="Anderson I."/>
            <person name="Oda Y."/>
            <person name="Harwood C.S."/>
            <person name="Richardson P."/>
        </authorList>
    </citation>
    <scope>NUCLEOTIDE SEQUENCE [LARGE SCALE GENOMIC DNA]</scope>
    <source>
        <strain evidence="2 3">HaA2</strain>
    </source>
</reference>